<dbReference type="EMBL" id="BDFD01000005">
    <property type="protein sequence ID" value="GAV19858.1"/>
    <property type="molecule type" value="Genomic_DNA"/>
</dbReference>
<protein>
    <submittedName>
        <fullName evidence="1">Uncharacterized protein</fullName>
    </submittedName>
</protein>
<name>A0A1L8CLR3_9PROT</name>
<evidence type="ECO:0000313" key="2">
    <source>
        <dbReference type="Proteomes" id="UP000231632"/>
    </source>
</evidence>
<keyword evidence="2" id="KW-1185">Reference proteome</keyword>
<dbReference type="AlphaFoldDB" id="A0A1L8CLR3"/>
<dbReference type="Proteomes" id="UP000231632">
    <property type="component" value="Unassembled WGS sequence"/>
</dbReference>
<comment type="caution">
    <text evidence="1">The sequence shown here is derived from an EMBL/GenBank/DDBJ whole genome shotgun (WGS) entry which is preliminary data.</text>
</comment>
<dbReference type="RefSeq" id="WP_072659187.1">
    <property type="nucleotide sequence ID" value="NZ_BDFD01000005.1"/>
</dbReference>
<organism evidence="1 2">
    <name type="scientific">Mariprofundus micogutta</name>
    <dbReference type="NCBI Taxonomy" id="1921010"/>
    <lineage>
        <taxon>Bacteria</taxon>
        <taxon>Pseudomonadati</taxon>
        <taxon>Pseudomonadota</taxon>
        <taxon>Candidatius Mariprofundia</taxon>
        <taxon>Mariprofundales</taxon>
        <taxon>Mariprofundaceae</taxon>
        <taxon>Mariprofundus</taxon>
    </lineage>
</organism>
<dbReference type="STRING" id="1921010.MMIC_P0816"/>
<dbReference type="OrthoDB" id="5294498at2"/>
<reference evidence="1 2" key="1">
    <citation type="journal article" date="2017" name="Arch. Microbiol.">
        <title>Mariprofundus micogutta sp. nov., a novel iron-oxidizing zetaproteobacterium isolated from a deep-sea hydrothermal field at the Bayonnaise knoll of the Izu-Ogasawara arc, and a description of Mariprofundales ord. nov. and Zetaproteobacteria classis nov.</title>
        <authorList>
            <person name="Makita H."/>
            <person name="Tanaka E."/>
            <person name="Mitsunobu S."/>
            <person name="Miyazaki M."/>
            <person name="Nunoura T."/>
            <person name="Uematsu K."/>
            <person name="Takaki Y."/>
            <person name="Nishi S."/>
            <person name="Shimamura S."/>
            <person name="Takai K."/>
        </authorList>
    </citation>
    <scope>NUCLEOTIDE SEQUENCE [LARGE SCALE GENOMIC DNA]</scope>
    <source>
        <strain evidence="1 2">ET2</strain>
    </source>
</reference>
<accession>A0A1L8CLR3</accession>
<sequence length="210" mass="23959">MNSLVYLRRMIINQKPARVDYTVGNNTESIYYERAGFEGSYDEVSTKLRAIFESDNVNVVTTSDFNPTSSKRIFAPQAISAALAGYTFNAETRAALLSFVMRLPPLVVRLYPMQRYAFQDNSAYMKMHMMYQQNGVLRMQNYISQSENSRDEMVRLRVMMATYILGLIAPLNAGAQSSTRTQQVNTQRPAKKKRGKVSILSRIINRIRGL</sequence>
<evidence type="ECO:0000313" key="1">
    <source>
        <dbReference type="EMBL" id="GAV19858.1"/>
    </source>
</evidence>
<proteinExistence type="predicted"/>
<gene>
    <name evidence="1" type="ORF">MMIC_P0816</name>
</gene>